<sequence>MDRNAVVEVPQHGRFTLSWVAYIRPWVLFVMLTAIGLLVSQSASAAGIILAGYVILFIGIVKLLYDIAWRRRLRFYYDQEGGVAYSRSGALAQR</sequence>
<keyword evidence="1" id="KW-1133">Transmembrane helix</keyword>
<dbReference type="EMBL" id="CP157947">
    <property type="protein sequence ID" value="XBS68198.1"/>
    <property type="molecule type" value="Genomic_DNA"/>
</dbReference>
<feature type="transmembrane region" description="Helical" evidence="1">
    <location>
        <begin position="21"/>
        <end position="39"/>
    </location>
</feature>
<protein>
    <submittedName>
        <fullName evidence="2">Uncharacterized protein</fullName>
    </submittedName>
</protein>
<accession>A0AAU7Q513</accession>
<dbReference type="AlphaFoldDB" id="A0AAU7Q513"/>
<reference evidence="2" key="1">
    <citation type="submission" date="2024-06" db="EMBL/GenBank/DDBJ databases">
        <authorList>
            <person name="Coelho C."/>
            <person name="Bento M."/>
            <person name="Garcia E."/>
            <person name="Camelo A."/>
            <person name="Brandao I."/>
            <person name="Espirito Santo C."/>
            <person name="Trovao J."/>
            <person name="Verissimo A."/>
            <person name="Costa J."/>
            <person name="Tiago I."/>
        </authorList>
    </citation>
    <scope>NUCLEOTIDE SEQUENCE</scope>
    <source>
        <strain evidence="2">KWT182</strain>
    </source>
</reference>
<name>A0AAU7Q513_9GAMM</name>
<proteinExistence type="predicted"/>
<keyword evidence="1" id="KW-0812">Transmembrane</keyword>
<keyword evidence="1" id="KW-0472">Membrane</keyword>
<evidence type="ECO:0000256" key="1">
    <source>
        <dbReference type="SAM" id="Phobius"/>
    </source>
</evidence>
<organism evidence="2">
    <name type="scientific">Acerihabitans sp. KWT182</name>
    <dbReference type="NCBI Taxonomy" id="3157919"/>
    <lineage>
        <taxon>Bacteria</taxon>
        <taxon>Pseudomonadati</taxon>
        <taxon>Pseudomonadota</taxon>
        <taxon>Gammaproteobacteria</taxon>
        <taxon>Enterobacterales</taxon>
        <taxon>Pectobacteriaceae</taxon>
        <taxon>Acerihabitans</taxon>
    </lineage>
</organism>
<evidence type="ECO:0000313" key="2">
    <source>
        <dbReference type="EMBL" id="XBS68198.1"/>
    </source>
</evidence>
<gene>
    <name evidence="2" type="ORF">ABK905_15415</name>
</gene>
<feature type="transmembrane region" description="Helical" evidence="1">
    <location>
        <begin position="45"/>
        <end position="65"/>
    </location>
</feature>